<evidence type="ECO:0000313" key="4">
    <source>
        <dbReference type="Proteomes" id="UP001521150"/>
    </source>
</evidence>
<dbReference type="PANTHER" id="PTHR32305:SF15">
    <property type="entry name" value="PROTEIN RHSA-RELATED"/>
    <property type="match status" value="1"/>
</dbReference>
<dbReference type="Pfam" id="PF07691">
    <property type="entry name" value="PA14"/>
    <property type="match status" value="2"/>
</dbReference>
<dbReference type="InterPro" id="IPR037524">
    <property type="entry name" value="PA14/GLEYA"/>
</dbReference>
<dbReference type="InterPro" id="IPR022385">
    <property type="entry name" value="Rhs_assc_core"/>
</dbReference>
<keyword evidence="4" id="KW-1185">Reference proteome</keyword>
<dbReference type="Gene3D" id="2.60.40.10">
    <property type="entry name" value="Immunoglobulins"/>
    <property type="match status" value="1"/>
</dbReference>
<dbReference type="InterPro" id="IPR006530">
    <property type="entry name" value="YD"/>
</dbReference>
<dbReference type="SMART" id="SM00758">
    <property type="entry name" value="PA14"/>
    <property type="match status" value="2"/>
</dbReference>
<feature type="domain" description="PA14" evidence="2">
    <location>
        <begin position="1111"/>
        <end position="1255"/>
    </location>
</feature>
<sequence>MTEAPSMAAAPAVNPVKRIDPRELPTLPSAPQAPSTSAVNPKADFTPLSTRSGEQASRFDPQRSKLVSRSMFTEEYQNPDGTRTIKQSSVPLNVPDGKGDWRPVDTTLTPAAGRISAKAQGMSPTVAEKASDPAVVSIAVDGKRASLGLHQAAPSPAKVDGSKAVYENVLPDTDLDYEITPGSVKETIVLKKPPQQGKSSWRFRLATEGLTPSLGTDGTVKLTDEAGTVKLVMPPIETWDSTGNADRPPAMTGGRYGLERDGAQWTLTVSVDEAWLRDPKRAYPVRVDPTFSFGVLSSQTYRSDGYTCDNCGLRIGNSQSSGDSYNRTALRFDYASLYGKTVVGARMDVTRNTSVVGSLKTWDTTLYHASALNINGLGARLAGALVGDVGSFSSSDLTGFLRHVVDTRQASFFMLVGSEVPGTWTYKNLNATLSVDTGSAPPAAVMSGPADNSVITSMPPTLAVNPVSDPDGDPVTYCFRVATGPDAKSGVVVESGCLSTPTWTVPAGVLQDGVAYTWQAITYSGITTTTPPWIGHFKVDQRIGDRGPAPSDTMGPFAINLANGNMTTQFSSPTFNTVAGDAGLTFTYNSQQTDPKGLKTSYFVDLSHNGIINDAQQPVLVRTEPQVNVNWVVDSPFAPALAPDWFVVRWEGFFQAPSTGSYQFAGVHDDGAVVWVNGAKVYDVGNPSDVNWTESTAVNLTAGQRVPIKVELADKTLNAQMRLFVRTSDGSVPAQIVPADWLYSADLPTLPQGWTMSSDLDGDGSSYTEAKVTDQNIVLTDTSGAKHTWTKKSTGGYTPPGGELGVLSLDSGGRVTLTDGSEVFVFRADGKLESQTSVADSRKPATLRNIYDGAPSRLREIKDPVSGRSHVLHYNRANDDCYGGATPPPGAQPLAPSQMLCRVTYWDGTETRLWYANGRVTRIEDPGSEITDIGYNDKGLIEATRDARANDWLAADPATRRPYEGEVTSAVLYDTTGPKPKVTTSMTSIPAIGKPRSSRTYRYDPANRQTFVDVAGLSPAIGFSTKVTYDDTDRLLATTDAAGKTTSQTWNAKDQKLTSTDAAGRVSTSVYDHAGREIEEYGPAPASCFNGQVPTAACAATVPTSQTKYDEGLNGLSVSYYNNPTLSGAPKVFSTGIGEADGRLAKNWNEAAPTADIPADNFSLRATGEIVFPQTGDYTLRVLADDGVRVWIDDQLVIDDWRNTSPVWRQGTVRSEVIRSIKKIRVEYYDFLVAAQLELHWTTPGGTQEVVPGSQLRPAYGLSTSSVVPESDGLPNQVTSTKYNEGLDPAFGLATSSVSDPGGLRVGGSSAYEPLGTGYLRTTSKSMPNGARTTYAFYGDTETRTNPCVVGSPAINQGGMAKLTTTAAPASGPARIDEQVYDSSGRLIAKSTSGAWSCTTYDVRDRVLEQTAPASATSAERKIRYDYAVGGDPLTTSTTDNIGTVTTTIDLAGRAIAYTDVHGTRTETTYDQAGRATSEKVIPPNSSDAPQIMTPTYDDAGRLLTTKLGNTVLATVTYDAAGDLATVTYANGTSLAGVGKDAAGRTTSLKWKTSDGKEIVSAVGRTRTGTIVDEQLGGIDARPNAPNYVYDAIGRLTEAWVAGHHYTYDFTSTSPAACPTGTASNAGSNTNRIRLLDQTASGTAETGYCYDSADRLLTTLGANAVTGFKYDTRGNTTEFSSGGAVTTLGWDGMDRNTFVRVTGSDPAYISYTRDVTGRIVRRIAAEGDTTTDVLYASTSDNDSADLVLGPDKRLLSRSISLPGGVLYNVNGGQTSWDHPTVRGDICLTTDGAGKQVGELRTYTPFGEPLRANGSVDPDAVPDNQPGQFDNGWLGQHQRPYEHAGSLAMVQMGARPYSPILGRFLSMDPVEGGSANDYDYTSADPINNTDLDGRCLWGLCSWVQRQTSRAASWVNRTVVQPAWNWTRNNWRTIATVGAVVGGLVGAAACGVSIVCGVIVGGVAAFAGYSAQNAGTSNWRWRDAIRTTLLGAATPGIGIARARIGANQAKPTQHGLRVNGKIKYRKPWFYRGNRWNAHSRSWKRWLWWQR</sequence>
<gene>
    <name evidence="3" type="ORF">LWC34_30105</name>
</gene>
<dbReference type="NCBIfam" id="TIGR03696">
    <property type="entry name" value="Rhs_assc_core"/>
    <property type="match status" value="1"/>
</dbReference>
<reference evidence="3 4" key="1">
    <citation type="submission" date="2021-12" db="EMBL/GenBank/DDBJ databases">
        <title>Genome sequence of Kibdelosporangium philippinense ATCC 49844.</title>
        <authorList>
            <person name="Fedorov E.A."/>
            <person name="Omeragic M."/>
            <person name="Shalygina K.F."/>
            <person name="Maclea K.S."/>
        </authorList>
    </citation>
    <scope>NUCLEOTIDE SEQUENCE [LARGE SCALE GENOMIC DNA]</scope>
    <source>
        <strain evidence="3 4">ATCC 49844</strain>
    </source>
</reference>
<dbReference type="Pfam" id="PF05593">
    <property type="entry name" value="RHS_repeat"/>
    <property type="match status" value="1"/>
</dbReference>
<evidence type="ECO:0000313" key="3">
    <source>
        <dbReference type="EMBL" id="MCE7007052.1"/>
    </source>
</evidence>
<feature type="region of interest" description="Disordered" evidence="1">
    <location>
        <begin position="1"/>
        <end position="104"/>
    </location>
</feature>
<dbReference type="Gene3D" id="3.90.182.10">
    <property type="entry name" value="Toxin - Anthrax Protective Antigen,domain 1"/>
    <property type="match status" value="2"/>
</dbReference>
<comment type="caution">
    <text evidence="3">The sequence shown here is derived from an EMBL/GenBank/DDBJ whole genome shotgun (WGS) entry which is preliminary data.</text>
</comment>
<evidence type="ECO:0000256" key="1">
    <source>
        <dbReference type="SAM" id="MobiDB-lite"/>
    </source>
</evidence>
<dbReference type="InterPro" id="IPR011658">
    <property type="entry name" value="PA14_dom"/>
</dbReference>
<proteinExistence type="predicted"/>
<dbReference type="NCBIfam" id="TIGR01643">
    <property type="entry name" value="YD_repeat_2x"/>
    <property type="match status" value="2"/>
</dbReference>
<name>A0ABS8ZHL4_9PSEU</name>
<feature type="region of interest" description="Disordered" evidence="1">
    <location>
        <begin position="982"/>
        <end position="1002"/>
    </location>
</feature>
<feature type="domain" description="PA14" evidence="2">
    <location>
        <begin position="593"/>
        <end position="741"/>
    </location>
</feature>
<dbReference type="InterPro" id="IPR050708">
    <property type="entry name" value="T6SS_VgrG/RHS"/>
</dbReference>
<dbReference type="PANTHER" id="PTHR32305">
    <property type="match status" value="1"/>
</dbReference>
<dbReference type="InterPro" id="IPR031325">
    <property type="entry name" value="RHS_repeat"/>
</dbReference>
<protein>
    <submittedName>
        <fullName evidence="3">PA14 domain-containing protein</fullName>
    </submittedName>
</protein>
<accession>A0ABS8ZHL4</accession>
<dbReference type="Gene3D" id="2.180.10.10">
    <property type="entry name" value="RHS repeat-associated core"/>
    <property type="match status" value="1"/>
</dbReference>
<dbReference type="InterPro" id="IPR013783">
    <property type="entry name" value="Ig-like_fold"/>
</dbReference>
<organism evidence="3 4">
    <name type="scientific">Kibdelosporangium philippinense</name>
    <dbReference type="NCBI Taxonomy" id="211113"/>
    <lineage>
        <taxon>Bacteria</taxon>
        <taxon>Bacillati</taxon>
        <taxon>Actinomycetota</taxon>
        <taxon>Actinomycetes</taxon>
        <taxon>Pseudonocardiales</taxon>
        <taxon>Pseudonocardiaceae</taxon>
        <taxon>Kibdelosporangium</taxon>
    </lineage>
</organism>
<dbReference type="PROSITE" id="PS51820">
    <property type="entry name" value="PA14"/>
    <property type="match status" value="2"/>
</dbReference>
<dbReference type="SUPFAM" id="SSF56988">
    <property type="entry name" value="Anthrax protective antigen"/>
    <property type="match status" value="2"/>
</dbReference>
<dbReference type="Proteomes" id="UP001521150">
    <property type="component" value="Unassembled WGS sequence"/>
</dbReference>
<dbReference type="EMBL" id="JAJVCN010000002">
    <property type="protein sequence ID" value="MCE7007052.1"/>
    <property type="molecule type" value="Genomic_DNA"/>
</dbReference>
<evidence type="ECO:0000259" key="2">
    <source>
        <dbReference type="PROSITE" id="PS51820"/>
    </source>
</evidence>
<feature type="compositionally biased region" description="Polar residues" evidence="1">
    <location>
        <begin position="65"/>
        <end position="91"/>
    </location>
</feature>
<dbReference type="RefSeq" id="WP_233728451.1">
    <property type="nucleotide sequence ID" value="NZ_JAJVCN010000002.1"/>
</dbReference>